<dbReference type="Proteomes" id="UP000229342">
    <property type="component" value="Unassembled WGS sequence"/>
</dbReference>
<proteinExistence type="inferred from homology"/>
<evidence type="ECO:0000256" key="4">
    <source>
        <dbReference type="ARBA" id="ARBA00022448"/>
    </source>
</evidence>
<evidence type="ECO:0000313" key="11">
    <source>
        <dbReference type="EMBL" id="PIQ68840.1"/>
    </source>
</evidence>
<keyword evidence="8 10" id="KW-0139">CF(1)</keyword>
<reference evidence="11 12" key="1">
    <citation type="submission" date="2017-09" db="EMBL/GenBank/DDBJ databases">
        <title>Depth-based differentiation of microbial function through sediment-hosted aquifers and enrichment of novel symbionts in the deep terrestrial subsurface.</title>
        <authorList>
            <person name="Probst A.J."/>
            <person name="Ladd B."/>
            <person name="Jarett J.K."/>
            <person name="Geller-Mcgrath D.E."/>
            <person name="Sieber C.M."/>
            <person name="Emerson J.B."/>
            <person name="Anantharaman K."/>
            <person name="Thomas B.C."/>
            <person name="Malmstrom R."/>
            <person name="Stieglmeier M."/>
            <person name="Klingl A."/>
            <person name="Woyke T."/>
            <person name="Ryan C.M."/>
            <person name="Banfield J.F."/>
        </authorList>
    </citation>
    <scope>NUCLEOTIDE SEQUENCE [LARGE SCALE GENOMIC DNA]</scope>
    <source>
        <strain evidence="11">CG11_big_fil_rev_8_21_14_0_20_46_11</strain>
    </source>
</reference>
<dbReference type="HAMAP" id="MF_00815">
    <property type="entry name" value="ATP_synth_gamma_bact"/>
    <property type="match status" value="1"/>
</dbReference>
<dbReference type="GO" id="GO:0005524">
    <property type="term" value="F:ATP binding"/>
    <property type="evidence" value="ECO:0007669"/>
    <property type="project" value="UniProtKB-UniRule"/>
</dbReference>
<dbReference type="InterPro" id="IPR035968">
    <property type="entry name" value="ATP_synth_F1_ATPase_gsu"/>
</dbReference>
<dbReference type="PANTHER" id="PTHR11693">
    <property type="entry name" value="ATP SYNTHASE GAMMA CHAIN"/>
    <property type="match status" value="1"/>
</dbReference>
<dbReference type="Gene3D" id="1.10.287.80">
    <property type="entry name" value="ATP synthase, gamma subunit, helix hairpin domain"/>
    <property type="match status" value="2"/>
</dbReference>
<dbReference type="AlphaFoldDB" id="A0A2H0KC49"/>
<keyword evidence="6 10" id="KW-0406">Ion transport</keyword>
<protein>
    <recommendedName>
        <fullName evidence="10">ATP synthase gamma chain</fullName>
    </recommendedName>
    <alternativeName>
        <fullName evidence="10">ATP synthase F1 sector gamma subunit</fullName>
    </alternativeName>
    <alternativeName>
        <fullName evidence="10">F-ATPase gamma subunit</fullName>
    </alternativeName>
</protein>
<dbReference type="CDD" id="cd12151">
    <property type="entry name" value="F1-ATPase_gamma"/>
    <property type="match status" value="1"/>
</dbReference>
<dbReference type="Gene3D" id="3.40.1380.10">
    <property type="match status" value="1"/>
</dbReference>
<keyword evidence="10" id="KW-1003">Cell membrane</keyword>
<evidence type="ECO:0000313" key="12">
    <source>
        <dbReference type="Proteomes" id="UP000229342"/>
    </source>
</evidence>
<dbReference type="SUPFAM" id="SSF52943">
    <property type="entry name" value="ATP synthase (F1-ATPase), gamma subunit"/>
    <property type="match status" value="1"/>
</dbReference>
<comment type="subunit">
    <text evidence="10">F-type ATPases have 2 components, CF(1) - the catalytic core - and CF(0) - the membrane proton channel. CF(1) has five subunits: alpha(3), beta(3), gamma(1), delta(1), epsilon(1). CF(0) has three main subunits: a, b and c.</text>
</comment>
<sequence>MATLRTIRLRIKGTKNIKQITRAMEAVSAVKMRKSQQVALAARPYAVSALRLLRNLHSSMPENSGGLSPLLEKRTGTKSLLIVVTSDKGLAGSFNTNVLKKAEACIKTASSDVTIATIGKKAGDYFSKRGRKPVVALTGFGDFADIKEVQPIFDATIDAFTSYNVDEVTIIYTNFLSAVKQEVVVRKLLPFSEQGLEEMVQGIVPVKGRFAENANMRVDESTNTANKNLEYLFEPSPKEIFDSILPALLKIEIYHAILEANASEHSSRMVAMRNATDNATDLIKSYTVSMNKARQSAINKELAEITGGSEALAQ</sequence>
<dbReference type="PANTHER" id="PTHR11693:SF22">
    <property type="entry name" value="ATP SYNTHASE SUBUNIT GAMMA, MITOCHONDRIAL"/>
    <property type="match status" value="1"/>
</dbReference>
<organism evidence="11 12">
    <name type="scientific">Candidatus Taylorbacteria bacterium CG11_big_fil_rev_8_21_14_0_20_46_11</name>
    <dbReference type="NCBI Taxonomy" id="1975025"/>
    <lineage>
        <taxon>Bacteria</taxon>
        <taxon>Candidatus Tayloriibacteriota</taxon>
    </lineage>
</organism>
<evidence type="ECO:0000256" key="7">
    <source>
        <dbReference type="ARBA" id="ARBA00023136"/>
    </source>
</evidence>
<dbReference type="EMBL" id="PCVG01000024">
    <property type="protein sequence ID" value="PIQ68840.1"/>
    <property type="molecule type" value="Genomic_DNA"/>
</dbReference>
<evidence type="ECO:0000256" key="2">
    <source>
        <dbReference type="ARBA" id="ARBA00004170"/>
    </source>
</evidence>
<keyword evidence="4 10" id="KW-0813">Transport</keyword>
<keyword evidence="7 10" id="KW-0472">Membrane</keyword>
<dbReference type="GO" id="GO:0042777">
    <property type="term" value="P:proton motive force-driven plasma membrane ATP synthesis"/>
    <property type="evidence" value="ECO:0007669"/>
    <property type="project" value="UniProtKB-UniRule"/>
</dbReference>
<evidence type="ECO:0000256" key="1">
    <source>
        <dbReference type="ARBA" id="ARBA00003456"/>
    </source>
</evidence>
<keyword evidence="5 10" id="KW-0375">Hydrogen ion transport</keyword>
<dbReference type="GO" id="GO:0045259">
    <property type="term" value="C:proton-transporting ATP synthase complex"/>
    <property type="evidence" value="ECO:0007669"/>
    <property type="project" value="UniProtKB-KW"/>
</dbReference>
<comment type="similarity">
    <text evidence="3 10">Belongs to the ATPase gamma chain family.</text>
</comment>
<dbReference type="Pfam" id="PF00231">
    <property type="entry name" value="ATP-synt"/>
    <property type="match status" value="1"/>
</dbReference>
<comment type="function">
    <text evidence="1 10">Produces ATP from ADP in the presence of a proton gradient across the membrane. The gamma chain is believed to be important in regulating ATPase activity and the flow of protons through the CF(0) complex.</text>
</comment>
<keyword evidence="9 10" id="KW-0066">ATP synthesis</keyword>
<dbReference type="InterPro" id="IPR000131">
    <property type="entry name" value="ATP_synth_F1_gsu"/>
</dbReference>
<comment type="caution">
    <text evidence="11">The sequence shown here is derived from an EMBL/GenBank/DDBJ whole genome shotgun (WGS) entry which is preliminary data.</text>
</comment>
<evidence type="ECO:0000256" key="9">
    <source>
        <dbReference type="ARBA" id="ARBA00023310"/>
    </source>
</evidence>
<evidence type="ECO:0000256" key="6">
    <source>
        <dbReference type="ARBA" id="ARBA00023065"/>
    </source>
</evidence>
<dbReference type="PRINTS" id="PR00126">
    <property type="entry name" value="ATPASEGAMMA"/>
</dbReference>
<evidence type="ECO:0000256" key="3">
    <source>
        <dbReference type="ARBA" id="ARBA00007681"/>
    </source>
</evidence>
<dbReference type="GO" id="GO:0005886">
    <property type="term" value="C:plasma membrane"/>
    <property type="evidence" value="ECO:0007669"/>
    <property type="project" value="UniProtKB-SubCell"/>
</dbReference>
<evidence type="ECO:0000256" key="5">
    <source>
        <dbReference type="ARBA" id="ARBA00022781"/>
    </source>
</evidence>
<accession>A0A2H0KC49</accession>
<gene>
    <name evidence="10 11" type="primary">atpG</name>
    <name evidence="11" type="ORF">COV91_02080</name>
</gene>
<name>A0A2H0KC49_9BACT</name>
<evidence type="ECO:0000256" key="8">
    <source>
        <dbReference type="ARBA" id="ARBA00023196"/>
    </source>
</evidence>
<dbReference type="GO" id="GO:0046933">
    <property type="term" value="F:proton-transporting ATP synthase activity, rotational mechanism"/>
    <property type="evidence" value="ECO:0007669"/>
    <property type="project" value="UniProtKB-UniRule"/>
</dbReference>
<comment type="subcellular location">
    <subcellularLocation>
        <location evidence="10">Cell membrane</location>
        <topology evidence="10">Peripheral membrane protein</topology>
    </subcellularLocation>
    <subcellularLocation>
        <location evidence="2">Membrane</location>
        <topology evidence="2">Peripheral membrane protein</topology>
    </subcellularLocation>
</comment>
<evidence type="ECO:0000256" key="10">
    <source>
        <dbReference type="HAMAP-Rule" id="MF_00815"/>
    </source>
</evidence>
<dbReference type="NCBIfam" id="TIGR01146">
    <property type="entry name" value="ATPsyn_F1gamma"/>
    <property type="match status" value="1"/>
</dbReference>